<proteinExistence type="predicted"/>
<gene>
    <name evidence="2" type="ORF">SCHPADRAFT_634261</name>
</gene>
<dbReference type="EMBL" id="KQ086121">
    <property type="protein sequence ID" value="KLO07782.1"/>
    <property type="molecule type" value="Genomic_DNA"/>
</dbReference>
<feature type="region of interest" description="Disordered" evidence="1">
    <location>
        <begin position="590"/>
        <end position="634"/>
    </location>
</feature>
<evidence type="ECO:0008006" key="4">
    <source>
        <dbReference type="Google" id="ProtNLM"/>
    </source>
</evidence>
<dbReference type="GO" id="GO:0008081">
    <property type="term" value="F:phosphoric diester hydrolase activity"/>
    <property type="evidence" value="ECO:0007669"/>
    <property type="project" value="InterPro"/>
</dbReference>
<feature type="region of interest" description="Disordered" evidence="1">
    <location>
        <begin position="515"/>
        <end position="543"/>
    </location>
</feature>
<dbReference type="PANTHER" id="PTHR13593">
    <property type="match status" value="1"/>
</dbReference>
<feature type="region of interest" description="Disordered" evidence="1">
    <location>
        <begin position="648"/>
        <end position="675"/>
    </location>
</feature>
<dbReference type="Proteomes" id="UP000053477">
    <property type="component" value="Unassembled WGS sequence"/>
</dbReference>
<protein>
    <recommendedName>
        <fullName evidence="4">PLC-like phosphodiesterase</fullName>
    </recommendedName>
</protein>
<evidence type="ECO:0000313" key="3">
    <source>
        <dbReference type="Proteomes" id="UP000053477"/>
    </source>
</evidence>
<dbReference type="InterPro" id="IPR051057">
    <property type="entry name" value="PI-PLC_domain"/>
</dbReference>
<accession>A0A0H2R8S5</accession>
<feature type="compositionally biased region" description="Low complexity" evidence="1">
    <location>
        <begin position="520"/>
        <end position="543"/>
    </location>
</feature>
<dbReference type="InParanoid" id="A0A0H2R8S5"/>
<name>A0A0H2R8S5_9AGAM</name>
<feature type="compositionally biased region" description="Low complexity" evidence="1">
    <location>
        <begin position="590"/>
        <end position="631"/>
    </location>
</feature>
<dbReference type="InterPro" id="IPR017946">
    <property type="entry name" value="PLC-like_Pdiesterase_TIM-brl"/>
</dbReference>
<sequence>MMPSKGIDFYSYIALPSTEIRFTGPNVTRTSNASNNFTNGHLEIEADNPSRSFTGTFQWDVIRNGSTICTRKQHINSLTGNLDGGDFTNIMTTPAVVGPGYTITYGYYHSGSGISGLTKSDQAWVTVTPSLSDWMGDVTPNGSTAADKPFSTFVLAAAHDAGMNTTDGIKLVTNDVASPIFLSALSVLLPVPGIVKLLETKAVDIMIDLAMTQKDSFASMLENGVRYFDFRPAYLLPAVRKIVSTNDDTLYHTHLVIPGARFDTFLNDVVSFLKAHPTEIVVVRTCADGIKVCEVPSSDVITRFAVQATQGSGITLGDRSSFQKPISALRASGTRIILVQSNPKYDSYSDGAYATLNPTTIVDSFAQMNSSSQQGKDFTVLQCQGTCTSIKDVIVYTAATASKSNSPLMSTKAKFDESTLPWIRENALRNLTANQNIIIMNDFIDGATTHTAFELSQMRFASTPSAAVASSEMTSQVAATHQTASPRTSIQVQKSAFQQFSGAGVSQLQAAGVGSSPQLGAQVGGSQSQSAQAGASQAQTAPSGAATGFLHTTILDSAFVRPSGPDASPSQQPEPALAHPLFEQKNAIQQFSGAGSSQTQSAQVGSSLPSWGQGSGSQSQAARSGSAQTGGFPSNVAGGFLHPFGVKTAALPPTESDTLPSIVDPAQAKAQDDLEETKRNEALLRSVIAEHSARS</sequence>
<reference evidence="2 3" key="1">
    <citation type="submission" date="2015-04" db="EMBL/GenBank/DDBJ databases">
        <title>Complete genome sequence of Schizopora paradoxa KUC8140, a cosmopolitan wood degrader in East Asia.</title>
        <authorList>
            <consortium name="DOE Joint Genome Institute"/>
            <person name="Min B."/>
            <person name="Park H."/>
            <person name="Jang Y."/>
            <person name="Kim J.-J."/>
            <person name="Kim K.H."/>
            <person name="Pangilinan J."/>
            <person name="Lipzen A."/>
            <person name="Riley R."/>
            <person name="Grigoriev I.V."/>
            <person name="Spatafora J.W."/>
            <person name="Choi I.-G."/>
        </authorList>
    </citation>
    <scope>NUCLEOTIDE SEQUENCE [LARGE SCALE GENOMIC DNA]</scope>
    <source>
        <strain evidence="2 3">KUC8140</strain>
    </source>
</reference>
<keyword evidence="3" id="KW-1185">Reference proteome</keyword>
<dbReference type="Gene3D" id="3.20.20.190">
    <property type="entry name" value="Phosphatidylinositol (PI) phosphodiesterase"/>
    <property type="match status" value="1"/>
</dbReference>
<evidence type="ECO:0000313" key="2">
    <source>
        <dbReference type="EMBL" id="KLO07782.1"/>
    </source>
</evidence>
<dbReference type="AlphaFoldDB" id="A0A0H2R8S5"/>
<organism evidence="2 3">
    <name type="scientific">Schizopora paradoxa</name>
    <dbReference type="NCBI Taxonomy" id="27342"/>
    <lineage>
        <taxon>Eukaryota</taxon>
        <taxon>Fungi</taxon>
        <taxon>Dikarya</taxon>
        <taxon>Basidiomycota</taxon>
        <taxon>Agaricomycotina</taxon>
        <taxon>Agaricomycetes</taxon>
        <taxon>Hymenochaetales</taxon>
        <taxon>Schizoporaceae</taxon>
        <taxon>Schizopora</taxon>
    </lineage>
</organism>
<dbReference type="GO" id="GO:0006629">
    <property type="term" value="P:lipid metabolic process"/>
    <property type="evidence" value="ECO:0007669"/>
    <property type="project" value="InterPro"/>
</dbReference>
<dbReference type="SUPFAM" id="SSF51695">
    <property type="entry name" value="PLC-like phosphodiesterases"/>
    <property type="match status" value="1"/>
</dbReference>
<dbReference type="PANTHER" id="PTHR13593:SF146">
    <property type="entry name" value="PLC-LIKE PHOSPHODIESTERASE"/>
    <property type="match status" value="1"/>
</dbReference>
<dbReference type="OrthoDB" id="3237763at2759"/>
<evidence type="ECO:0000256" key="1">
    <source>
        <dbReference type="SAM" id="MobiDB-lite"/>
    </source>
</evidence>